<evidence type="ECO:0000256" key="1">
    <source>
        <dbReference type="SAM" id="Coils"/>
    </source>
</evidence>
<feature type="region of interest" description="Disordered" evidence="2">
    <location>
        <begin position="17"/>
        <end position="44"/>
    </location>
</feature>
<evidence type="ECO:0000313" key="5">
    <source>
        <dbReference type="Proteomes" id="UP001153620"/>
    </source>
</evidence>
<dbReference type="Proteomes" id="UP001153620">
    <property type="component" value="Chromosome 1"/>
</dbReference>
<reference evidence="4" key="2">
    <citation type="submission" date="2022-10" db="EMBL/GenBank/DDBJ databases">
        <authorList>
            <consortium name="ENA_rothamsted_submissions"/>
            <consortium name="culmorum"/>
            <person name="King R."/>
        </authorList>
    </citation>
    <scope>NUCLEOTIDE SEQUENCE</scope>
</reference>
<name>A0A9N9RNC7_9DIPT</name>
<dbReference type="AlphaFoldDB" id="A0A9N9RNC7"/>
<dbReference type="EMBL" id="OU895877">
    <property type="protein sequence ID" value="CAG9799466.1"/>
    <property type="molecule type" value="Genomic_DNA"/>
</dbReference>
<feature type="domain" description="Helitron helicase-like" evidence="3">
    <location>
        <begin position="173"/>
        <end position="306"/>
    </location>
</feature>
<accession>A0A9N9RNC7</accession>
<dbReference type="InterPro" id="IPR025476">
    <property type="entry name" value="Helitron_helicase-like"/>
</dbReference>
<dbReference type="PANTHER" id="PTHR47642">
    <property type="entry name" value="ATP-DEPENDENT DNA HELICASE"/>
    <property type="match status" value="1"/>
</dbReference>
<keyword evidence="1" id="KW-0175">Coiled coil</keyword>
<feature type="compositionally biased region" description="Acidic residues" evidence="2">
    <location>
        <begin position="25"/>
        <end position="38"/>
    </location>
</feature>
<protein>
    <recommendedName>
        <fullName evidence="3">Helitron helicase-like domain-containing protein</fullName>
    </recommendedName>
</protein>
<dbReference type="Pfam" id="PF14214">
    <property type="entry name" value="Helitron_like_N"/>
    <property type="match status" value="1"/>
</dbReference>
<dbReference type="PANTHER" id="PTHR47642:SF8">
    <property type="entry name" value="ATP-DEPENDENT DNA HELICASE"/>
    <property type="match status" value="1"/>
</dbReference>
<gene>
    <name evidence="4" type="ORF">CHIRRI_LOCUS2432</name>
</gene>
<organism evidence="4 5">
    <name type="scientific">Chironomus riparius</name>
    <dbReference type="NCBI Taxonomy" id="315576"/>
    <lineage>
        <taxon>Eukaryota</taxon>
        <taxon>Metazoa</taxon>
        <taxon>Ecdysozoa</taxon>
        <taxon>Arthropoda</taxon>
        <taxon>Hexapoda</taxon>
        <taxon>Insecta</taxon>
        <taxon>Pterygota</taxon>
        <taxon>Neoptera</taxon>
        <taxon>Endopterygota</taxon>
        <taxon>Diptera</taxon>
        <taxon>Nematocera</taxon>
        <taxon>Chironomoidea</taxon>
        <taxon>Chironomidae</taxon>
        <taxon>Chironominae</taxon>
        <taxon>Chironomus</taxon>
    </lineage>
</organism>
<proteinExistence type="predicted"/>
<sequence length="832" mass="97009">MKIYEISYFNFGANDIFNSDSNEAPMDEDTENQSDPESETQRADEEVNQLYEETLSDANEAIEFAPGEGQVPVSILTDINCEELSFPTIYFGHERVHSPNVKLSYEDHVNSEIRRRDRRAVRADHLLFMHKKSQLKQLCSNVNIALKKCAQSSSVTASQILNSNFVDESISKDNAYRFLTNITGSLAYWEQQKKNVMAMVRRLGVFTLFVTLSAAETHWKELLRILKKTVDNEDDADVTEMDFEEKSRLIRTDPVTCSLYFEHKFKELFKTWKITDEGPFGKYKILQHYFRIEFQHRGSPHVHMILWLNEAPTFDADKPHLFRHIEEFIDNIISTSSDDPDTKDFVKYQYHKCSRTCKKKKRGNTSCRFGAPFIPMDNTSILQPLPPDYGDLNSIGTFDELLGKLNCDRDKYIKTIRSQLKATKIFIKRAPKDARVNPYSKKILMLMQSNIDVQFVLDPYACIGYIVEYINKPSRGISRLLRACVEEFKGGNYSLREKIKKLSCTYYNGTEISAQEAAWCRLRLPMSYSSSAVEFINTGPMKSRHRIMKSKAELRKLPEDSTDIYKKGSIDRYKERPESLKDLCLADFIGKFTFNGKKTNEEMDEENIEQDDHLVESIDDNQNNNEEDESSEFKVVYEIEGGTIRKRKQIKIIRFCRYNVHKDRNNFYRERLMLFKPWRDEALELENDNLNLEEIYNQNKELVEANSSRYIKLDIDLNDLARTIEEELACEEDESNDQNEDQDHEQHLNVYDFDDNIIQPNAMFEMGLESTLSTSIERNKITVPDLVSDQDYYELINSLNSKQHDHLMHVLNAFKLNELPLYHFVSGEAKVD</sequence>
<dbReference type="OrthoDB" id="7791359at2759"/>
<keyword evidence="5" id="KW-1185">Reference proteome</keyword>
<evidence type="ECO:0000259" key="3">
    <source>
        <dbReference type="Pfam" id="PF14214"/>
    </source>
</evidence>
<feature type="coiled-coil region" evidence="1">
    <location>
        <begin position="685"/>
        <end position="741"/>
    </location>
</feature>
<evidence type="ECO:0000256" key="2">
    <source>
        <dbReference type="SAM" id="MobiDB-lite"/>
    </source>
</evidence>
<dbReference type="InterPro" id="IPR051055">
    <property type="entry name" value="PIF1_helicase"/>
</dbReference>
<evidence type="ECO:0000313" key="4">
    <source>
        <dbReference type="EMBL" id="CAG9799466.1"/>
    </source>
</evidence>
<reference evidence="4" key="1">
    <citation type="submission" date="2022-01" db="EMBL/GenBank/DDBJ databases">
        <authorList>
            <person name="King R."/>
        </authorList>
    </citation>
    <scope>NUCLEOTIDE SEQUENCE</scope>
</reference>